<evidence type="ECO:0000256" key="8">
    <source>
        <dbReference type="ARBA" id="ARBA00023136"/>
    </source>
</evidence>
<keyword evidence="14" id="KW-1185">Reference proteome</keyword>
<evidence type="ECO:0000256" key="6">
    <source>
        <dbReference type="ARBA" id="ARBA00022989"/>
    </source>
</evidence>
<dbReference type="Gene3D" id="1.20.5.3310">
    <property type="match status" value="1"/>
</dbReference>
<feature type="transmembrane region" description="Helical" evidence="12">
    <location>
        <begin position="6"/>
        <end position="25"/>
    </location>
</feature>
<keyword evidence="6 10" id="KW-1133">Transmembrane helix</keyword>
<keyword evidence="8 10" id="KW-0472">Membrane</keyword>
<dbReference type="EMBL" id="WXEX01000016">
    <property type="protein sequence ID" value="MZP44424.1"/>
    <property type="molecule type" value="Genomic_DNA"/>
</dbReference>
<evidence type="ECO:0000256" key="9">
    <source>
        <dbReference type="ARBA" id="ARBA00025340"/>
    </source>
</evidence>
<dbReference type="InterPro" id="IPR003369">
    <property type="entry name" value="TatA/B/E"/>
</dbReference>
<comment type="subcellular location">
    <subcellularLocation>
        <location evidence="10">Cell membrane</location>
        <topology evidence="10">Single-pass membrane protein</topology>
    </subcellularLocation>
    <subcellularLocation>
        <location evidence="1">Membrane</location>
        <topology evidence="1">Single-pass membrane protein</topology>
    </subcellularLocation>
</comment>
<evidence type="ECO:0000256" key="7">
    <source>
        <dbReference type="ARBA" id="ARBA00023010"/>
    </source>
</evidence>
<dbReference type="GO" id="GO:0043953">
    <property type="term" value="P:protein transport by the Tat complex"/>
    <property type="evidence" value="ECO:0007669"/>
    <property type="project" value="UniProtKB-UniRule"/>
</dbReference>
<accession>A0A845LG77</accession>
<evidence type="ECO:0000256" key="2">
    <source>
        <dbReference type="ARBA" id="ARBA00022448"/>
    </source>
</evidence>
<keyword evidence="2 10" id="KW-0813">Transport</keyword>
<dbReference type="Pfam" id="PF02416">
    <property type="entry name" value="TatA_B_E"/>
    <property type="match status" value="1"/>
</dbReference>
<organism evidence="13 14">
    <name type="scientific">Heliomicrobium gestii</name>
    <name type="common">Heliobacterium gestii</name>
    <dbReference type="NCBI Taxonomy" id="2699"/>
    <lineage>
        <taxon>Bacteria</taxon>
        <taxon>Bacillati</taxon>
        <taxon>Bacillota</taxon>
        <taxon>Clostridia</taxon>
        <taxon>Eubacteriales</taxon>
        <taxon>Heliobacteriaceae</taxon>
        <taxon>Heliomicrobium</taxon>
    </lineage>
</organism>
<name>A0A845LG77_HELGE</name>
<dbReference type="NCBIfam" id="TIGR01411">
    <property type="entry name" value="tatAE"/>
    <property type="match status" value="1"/>
</dbReference>
<feature type="compositionally biased region" description="Low complexity" evidence="11">
    <location>
        <begin position="107"/>
        <end position="121"/>
    </location>
</feature>
<feature type="compositionally biased region" description="Basic and acidic residues" evidence="11">
    <location>
        <begin position="93"/>
        <end position="106"/>
    </location>
</feature>
<evidence type="ECO:0000313" key="13">
    <source>
        <dbReference type="EMBL" id="MZP44424.1"/>
    </source>
</evidence>
<sequence>MFNIGFPELVLIFIVALIVLGPSKLPEVGRSVGKALGEFRRATEGLKSQMNEAMEPVKDVKNTIQEASAPVREARSVMTDPQGYVAEKAKETLLGEPADKRAEQHAPVKATAPVTAPADAPAHVDKPVGQKDGENR</sequence>
<gene>
    <name evidence="13" type="primary">tatB</name>
    <name evidence="13" type="ORF">GTO89_15435</name>
</gene>
<dbReference type="GO" id="GO:0006886">
    <property type="term" value="P:intracellular protein transport"/>
    <property type="evidence" value="ECO:0007669"/>
    <property type="project" value="UniProtKB-ARBA"/>
</dbReference>
<keyword evidence="4 10" id="KW-0812">Transmembrane</keyword>
<dbReference type="InterPro" id="IPR018448">
    <property type="entry name" value="TatB"/>
</dbReference>
<evidence type="ECO:0000313" key="14">
    <source>
        <dbReference type="Proteomes" id="UP000471031"/>
    </source>
</evidence>
<evidence type="ECO:0000256" key="4">
    <source>
        <dbReference type="ARBA" id="ARBA00022692"/>
    </source>
</evidence>
<dbReference type="GO" id="GO:0008320">
    <property type="term" value="F:protein transmembrane transporter activity"/>
    <property type="evidence" value="ECO:0007669"/>
    <property type="project" value="UniProtKB-UniRule"/>
</dbReference>
<dbReference type="AlphaFoldDB" id="A0A845LG77"/>
<dbReference type="PANTHER" id="PTHR33162:SF1">
    <property type="entry name" value="SEC-INDEPENDENT PROTEIN TRANSLOCASE PROTEIN TATA, CHLOROPLASTIC"/>
    <property type="match status" value="1"/>
</dbReference>
<keyword evidence="7 10" id="KW-0811">Translocation</keyword>
<evidence type="ECO:0000256" key="1">
    <source>
        <dbReference type="ARBA" id="ARBA00004167"/>
    </source>
</evidence>
<dbReference type="OrthoDB" id="9800908at2"/>
<dbReference type="Proteomes" id="UP000471031">
    <property type="component" value="Unassembled WGS sequence"/>
</dbReference>
<dbReference type="PRINTS" id="PR01506">
    <property type="entry name" value="TATBPROTEIN"/>
</dbReference>
<proteinExistence type="inferred from homology"/>
<dbReference type="GO" id="GO:0033281">
    <property type="term" value="C:TAT protein transport complex"/>
    <property type="evidence" value="ECO:0007669"/>
    <property type="project" value="UniProtKB-UniRule"/>
</dbReference>
<evidence type="ECO:0000256" key="12">
    <source>
        <dbReference type="SAM" id="Phobius"/>
    </source>
</evidence>
<reference evidence="13 14" key="1">
    <citation type="submission" date="2020-01" db="EMBL/GenBank/DDBJ databases">
        <title>Whole genome sequence of Heliobacterium gestii DSM 11169.</title>
        <authorList>
            <person name="Kyndt J.A."/>
            <person name="Meyer T.E."/>
        </authorList>
    </citation>
    <scope>NUCLEOTIDE SEQUENCE [LARGE SCALE GENOMIC DNA]</scope>
    <source>
        <strain evidence="13 14">DSM 11169</strain>
    </source>
</reference>
<comment type="function">
    <text evidence="9">Part of the twin-arginine translocation (Tat) system that transports large folded proteins containing a characteristic twin-arginine motif in their signal peptide across the thylakoid membrane. Involved in delta pH-dependent protein transport required for chloroplast development, especially thylakoid membrane formation. TATC and TATB mediate precursor recognition, whereas TATA facilitates translocation.</text>
</comment>
<dbReference type="PANTHER" id="PTHR33162">
    <property type="entry name" value="SEC-INDEPENDENT PROTEIN TRANSLOCASE PROTEIN TATA, CHLOROPLASTIC"/>
    <property type="match status" value="1"/>
</dbReference>
<feature type="compositionally biased region" description="Basic and acidic residues" evidence="11">
    <location>
        <begin position="122"/>
        <end position="136"/>
    </location>
</feature>
<evidence type="ECO:0000256" key="10">
    <source>
        <dbReference type="HAMAP-Rule" id="MF_00237"/>
    </source>
</evidence>
<dbReference type="InterPro" id="IPR006312">
    <property type="entry name" value="TatA/E"/>
</dbReference>
<keyword evidence="3 10" id="KW-1003">Cell membrane</keyword>
<dbReference type="NCBIfam" id="TIGR01410">
    <property type="entry name" value="tatB"/>
    <property type="match status" value="1"/>
</dbReference>
<protein>
    <recommendedName>
        <fullName evidence="10">Sec-independent protein translocase protein TatB homolog</fullName>
    </recommendedName>
</protein>
<keyword evidence="5 10" id="KW-0653">Protein transport</keyword>
<comment type="similarity">
    <text evidence="10">Belongs to the TatB family.</text>
</comment>
<dbReference type="HAMAP" id="MF_00237">
    <property type="entry name" value="TatB"/>
    <property type="match status" value="1"/>
</dbReference>
<feature type="region of interest" description="Disordered" evidence="11">
    <location>
        <begin position="93"/>
        <end position="136"/>
    </location>
</feature>
<dbReference type="NCBIfam" id="NF011430">
    <property type="entry name" value="PRK14861.1"/>
    <property type="match status" value="1"/>
</dbReference>
<dbReference type="RefSeq" id="WP_161262994.1">
    <property type="nucleotide sequence ID" value="NZ_JAFBDC010000017.1"/>
</dbReference>
<comment type="caution">
    <text evidence="13">The sequence shown here is derived from an EMBL/GenBank/DDBJ whole genome shotgun (WGS) entry which is preliminary data.</text>
</comment>
<evidence type="ECO:0000256" key="11">
    <source>
        <dbReference type="SAM" id="MobiDB-lite"/>
    </source>
</evidence>
<evidence type="ECO:0000256" key="3">
    <source>
        <dbReference type="ARBA" id="ARBA00022475"/>
    </source>
</evidence>
<evidence type="ECO:0000256" key="5">
    <source>
        <dbReference type="ARBA" id="ARBA00022927"/>
    </source>
</evidence>